<reference evidence="1" key="2">
    <citation type="journal article" date="2015" name="Data Brief">
        <title>Shoot transcriptome of the giant reed, Arundo donax.</title>
        <authorList>
            <person name="Barrero R.A."/>
            <person name="Guerrero F.D."/>
            <person name="Moolhuijzen P."/>
            <person name="Goolsby J.A."/>
            <person name="Tidwell J."/>
            <person name="Bellgard S.E."/>
            <person name="Bellgard M.I."/>
        </authorList>
    </citation>
    <scope>NUCLEOTIDE SEQUENCE</scope>
    <source>
        <tissue evidence="1">Shoot tissue taken approximately 20 cm above the soil surface</tissue>
    </source>
</reference>
<sequence>MALLTIKRSKMKNLKMLLIASSGYREMKEHYIGATLQWKSMKMQVVW</sequence>
<reference evidence="1" key="1">
    <citation type="submission" date="2014-09" db="EMBL/GenBank/DDBJ databases">
        <authorList>
            <person name="Magalhaes I.L.F."/>
            <person name="Oliveira U."/>
            <person name="Santos F.R."/>
            <person name="Vidigal T.H.D.A."/>
            <person name="Brescovit A.D."/>
            <person name="Santos A.J."/>
        </authorList>
    </citation>
    <scope>NUCLEOTIDE SEQUENCE</scope>
    <source>
        <tissue evidence="1">Shoot tissue taken approximately 20 cm above the soil surface</tissue>
    </source>
</reference>
<dbReference type="EMBL" id="GBRH01245418">
    <property type="protein sequence ID" value="JAD52477.1"/>
    <property type="molecule type" value="Transcribed_RNA"/>
</dbReference>
<evidence type="ECO:0000313" key="1">
    <source>
        <dbReference type="EMBL" id="JAD52477.1"/>
    </source>
</evidence>
<dbReference type="AlphaFoldDB" id="A0A0A9AZG8"/>
<accession>A0A0A9AZG8</accession>
<protein>
    <submittedName>
        <fullName evidence="1">Uncharacterized protein</fullName>
    </submittedName>
</protein>
<proteinExistence type="predicted"/>
<name>A0A0A9AZG8_ARUDO</name>
<organism evidence="1">
    <name type="scientific">Arundo donax</name>
    <name type="common">Giant reed</name>
    <name type="synonym">Donax arundinaceus</name>
    <dbReference type="NCBI Taxonomy" id="35708"/>
    <lineage>
        <taxon>Eukaryota</taxon>
        <taxon>Viridiplantae</taxon>
        <taxon>Streptophyta</taxon>
        <taxon>Embryophyta</taxon>
        <taxon>Tracheophyta</taxon>
        <taxon>Spermatophyta</taxon>
        <taxon>Magnoliopsida</taxon>
        <taxon>Liliopsida</taxon>
        <taxon>Poales</taxon>
        <taxon>Poaceae</taxon>
        <taxon>PACMAD clade</taxon>
        <taxon>Arundinoideae</taxon>
        <taxon>Arundineae</taxon>
        <taxon>Arundo</taxon>
    </lineage>
</organism>